<dbReference type="RefSeq" id="WP_133411541.1">
    <property type="nucleotide sequence ID" value="NZ_SMZT01000010.1"/>
</dbReference>
<organism evidence="1 2">
    <name type="scientific">Kocuria rosea</name>
    <name type="common">Deinococcus erythromyxa</name>
    <name type="synonym">Micrococcus rubens</name>
    <dbReference type="NCBI Taxonomy" id="1275"/>
    <lineage>
        <taxon>Bacteria</taxon>
        <taxon>Bacillati</taxon>
        <taxon>Actinomycetota</taxon>
        <taxon>Actinomycetes</taxon>
        <taxon>Micrococcales</taxon>
        <taxon>Micrococcaceae</taxon>
        <taxon>Kocuria</taxon>
    </lineage>
</organism>
<sequence>MTVSAEHIESAAKALKLDPDVLRRLTEPSQSRTVLVRLRLLGNEPIYVSTEESARDLERTDRAYDAVTAVTAA</sequence>
<reference evidence="1 2" key="1">
    <citation type="submission" date="2019-03" db="EMBL/GenBank/DDBJ databases">
        <title>Genome Sequencing and Assembly of Various Microbes Isolated from Partially Reclaimed Soil and Acid Mine Drainage (AMD) Site.</title>
        <authorList>
            <person name="Steinbock B."/>
            <person name="Bechtold R."/>
            <person name="Sevigny J.L."/>
            <person name="Thomas D."/>
            <person name="Cuthill L.R."/>
            <person name="Aveiro Johannsen E.J."/>
            <person name="Thomas K."/>
            <person name="Ghosh A."/>
        </authorList>
    </citation>
    <scope>NUCLEOTIDE SEQUENCE [LARGE SCALE GENOMIC DNA]</scope>
    <source>
        <strain evidence="1 2">S-A3</strain>
    </source>
</reference>
<comment type="caution">
    <text evidence="1">The sequence shown here is derived from an EMBL/GenBank/DDBJ whole genome shotgun (WGS) entry which is preliminary data.</text>
</comment>
<proteinExistence type="predicted"/>
<evidence type="ECO:0000313" key="2">
    <source>
        <dbReference type="Proteomes" id="UP000295163"/>
    </source>
</evidence>
<evidence type="ECO:0000313" key="1">
    <source>
        <dbReference type="EMBL" id="TDL38578.1"/>
    </source>
</evidence>
<protein>
    <submittedName>
        <fullName evidence="1">Uncharacterized protein</fullName>
    </submittedName>
</protein>
<gene>
    <name evidence="1" type="ORF">E2R59_16860</name>
</gene>
<name>A0A4V3B1X8_KOCRO</name>
<dbReference type="EMBL" id="SMZT01000010">
    <property type="protein sequence ID" value="TDL38578.1"/>
    <property type="molecule type" value="Genomic_DNA"/>
</dbReference>
<accession>A0A4V3B1X8</accession>
<dbReference type="AlphaFoldDB" id="A0A4V3B1X8"/>
<dbReference type="GeneID" id="64349092"/>
<dbReference type="Proteomes" id="UP000295163">
    <property type="component" value="Unassembled WGS sequence"/>
</dbReference>